<dbReference type="PANTHER" id="PTHR30477">
    <property type="entry name" value="ABC-TRANSPORTER METAL-BINDING PROTEIN"/>
    <property type="match status" value="1"/>
</dbReference>
<dbReference type="Pfam" id="PF00950">
    <property type="entry name" value="ABC-3"/>
    <property type="match status" value="1"/>
</dbReference>
<protein>
    <submittedName>
        <fullName evidence="10">Manganese/zinc/iron transport system permease protein</fullName>
    </submittedName>
</protein>
<evidence type="ECO:0000313" key="10">
    <source>
        <dbReference type="EMBL" id="MBM7631613.1"/>
    </source>
</evidence>
<feature type="transmembrane region" description="Helical" evidence="9">
    <location>
        <begin position="38"/>
        <end position="58"/>
    </location>
</feature>
<keyword evidence="4" id="KW-1003">Cell membrane</keyword>
<evidence type="ECO:0000256" key="5">
    <source>
        <dbReference type="ARBA" id="ARBA00022692"/>
    </source>
</evidence>
<feature type="transmembrane region" description="Helical" evidence="9">
    <location>
        <begin position="12"/>
        <end position="33"/>
    </location>
</feature>
<evidence type="ECO:0000256" key="4">
    <source>
        <dbReference type="ARBA" id="ARBA00022475"/>
    </source>
</evidence>
<comment type="subcellular location">
    <subcellularLocation>
        <location evidence="1 8">Cell membrane</location>
        <topology evidence="1 8">Multi-pass membrane protein</topology>
    </subcellularLocation>
</comment>
<dbReference type="EMBL" id="JAFBEC010000002">
    <property type="protein sequence ID" value="MBM7631613.1"/>
    <property type="molecule type" value="Genomic_DNA"/>
</dbReference>
<evidence type="ECO:0000256" key="9">
    <source>
        <dbReference type="SAM" id="Phobius"/>
    </source>
</evidence>
<reference evidence="10 11" key="1">
    <citation type="submission" date="2021-01" db="EMBL/GenBank/DDBJ databases">
        <title>Genomic Encyclopedia of Type Strains, Phase IV (KMG-IV): sequencing the most valuable type-strain genomes for metagenomic binning, comparative biology and taxonomic classification.</title>
        <authorList>
            <person name="Goeker M."/>
        </authorList>
    </citation>
    <scope>NUCLEOTIDE SEQUENCE [LARGE SCALE GENOMIC DNA]</scope>
    <source>
        <strain evidence="10 11">DSM 25540</strain>
    </source>
</reference>
<dbReference type="Gene3D" id="1.10.3470.10">
    <property type="entry name" value="ABC transporter involved in vitamin B12 uptake, BtuC"/>
    <property type="match status" value="1"/>
</dbReference>
<feature type="transmembrane region" description="Helical" evidence="9">
    <location>
        <begin position="227"/>
        <end position="249"/>
    </location>
</feature>
<keyword evidence="7 9" id="KW-0472">Membrane</keyword>
<keyword evidence="11" id="KW-1185">Reference proteome</keyword>
<dbReference type="Proteomes" id="UP000741863">
    <property type="component" value="Unassembled WGS sequence"/>
</dbReference>
<dbReference type="InterPro" id="IPR037294">
    <property type="entry name" value="ABC_BtuC-like"/>
</dbReference>
<feature type="transmembrane region" description="Helical" evidence="9">
    <location>
        <begin position="196"/>
        <end position="215"/>
    </location>
</feature>
<organism evidence="10 11">
    <name type="scientific">Geomicrobium sediminis</name>
    <dbReference type="NCBI Taxonomy" id="1347788"/>
    <lineage>
        <taxon>Bacteria</taxon>
        <taxon>Bacillati</taxon>
        <taxon>Bacillota</taxon>
        <taxon>Bacilli</taxon>
        <taxon>Bacillales</taxon>
        <taxon>Geomicrobium</taxon>
    </lineage>
</organism>
<keyword evidence="6 9" id="KW-1133">Transmembrane helix</keyword>
<dbReference type="CDD" id="cd06550">
    <property type="entry name" value="TM_ABC_iron-siderophores_like"/>
    <property type="match status" value="1"/>
</dbReference>
<comment type="caution">
    <text evidence="10">The sequence shown here is derived from an EMBL/GenBank/DDBJ whole genome shotgun (WGS) entry which is preliminary data.</text>
</comment>
<feature type="transmembrane region" description="Helical" evidence="9">
    <location>
        <begin position="141"/>
        <end position="159"/>
    </location>
</feature>
<name>A0ABS2P871_9BACL</name>
<feature type="transmembrane region" description="Helical" evidence="9">
    <location>
        <begin position="171"/>
        <end position="190"/>
    </location>
</feature>
<dbReference type="SUPFAM" id="SSF81345">
    <property type="entry name" value="ABC transporter involved in vitamin B12 uptake, BtuC"/>
    <property type="match status" value="1"/>
</dbReference>
<evidence type="ECO:0000256" key="1">
    <source>
        <dbReference type="ARBA" id="ARBA00004651"/>
    </source>
</evidence>
<keyword evidence="3 8" id="KW-0813">Transport</keyword>
<sequence>MLDLLANPNTQWVLVGTMLLGITSGVLGSFALLRRQSLLGDAMSHAALPGICIAFIIVGSKEMLPLIIGAGITAYIGTYLIQAFVKHSRIKTDTAIGLVLSVFFGIGIVLLTYINRNATGNQSGLNEFIFGQAAAMVRSDVNLFVIAAIALLTITFLLFKEFKIITFDREFAQGLGLPTVFINGLLMTMIVASVVIGLQAVGVVLMAAMLIAPAITAKYWTDRLDVMVILSGVVGGLSGLLGTLISAPISGMPTGPLIIVSSCSLFFLSLIFAPKKGLLTKAIRLMRLRKSTSQNQVMQGIYEFIEETGRNTLTLDDLISVQPLSGLRLQQTIKRLQKRNWLQRSTETYQFTDKGIKEAHQITLNQRMLQMYSMHEMQFAHLPMEKNNWDFLSLPNSEQQPLFELLSKHELFPSVLQERTEDR</sequence>
<dbReference type="RefSeq" id="WP_239575191.1">
    <property type="nucleotide sequence ID" value="NZ_JAFBEC010000002.1"/>
</dbReference>
<keyword evidence="5 8" id="KW-0812">Transmembrane</keyword>
<feature type="transmembrane region" description="Helical" evidence="9">
    <location>
        <begin position="64"/>
        <end position="84"/>
    </location>
</feature>
<evidence type="ECO:0000256" key="8">
    <source>
        <dbReference type="RuleBase" id="RU003943"/>
    </source>
</evidence>
<evidence type="ECO:0000256" key="7">
    <source>
        <dbReference type="ARBA" id="ARBA00023136"/>
    </source>
</evidence>
<evidence type="ECO:0000256" key="2">
    <source>
        <dbReference type="ARBA" id="ARBA00008034"/>
    </source>
</evidence>
<evidence type="ECO:0000313" key="11">
    <source>
        <dbReference type="Proteomes" id="UP000741863"/>
    </source>
</evidence>
<gene>
    <name evidence="10" type="ORF">JOD17_000705</name>
</gene>
<feature type="transmembrane region" description="Helical" evidence="9">
    <location>
        <begin position="96"/>
        <end position="114"/>
    </location>
</feature>
<proteinExistence type="inferred from homology"/>
<dbReference type="InterPro" id="IPR036388">
    <property type="entry name" value="WH-like_DNA-bd_sf"/>
</dbReference>
<comment type="similarity">
    <text evidence="2 8">Belongs to the ABC-3 integral membrane protein family.</text>
</comment>
<accession>A0ABS2P871</accession>
<dbReference type="Gene3D" id="1.10.10.10">
    <property type="entry name" value="Winged helix-like DNA-binding domain superfamily/Winged helix DNA-binding domain"/>
    <property type="match status" value="1"/>
</dbReference>
<dbReference type="InterPro" id="IPR001626">
    <property type="entry name" value="ABC_TroCD"/>
</dbReference>
<evidence type="ECO:0000256" key="6">
    <source>
        <dbReference type="ARBA" id="ARBA00022989"/>
    </source>
</evidence>
<dbReference type="PANTHER" id="PTHR30477:SF3">
    <property type="entry name" value="METAL TRANSPORT SYSTEM MEMBRANE PROTEIN CT_069-RELATED"/>
    <property type="match status" value="1"/>
</dbReference>
<evidence type="ECO:0000256" key="3">
    <source>
        <dbReference type="ARBA" id="ARBA00022448"/>
    </source>
</evidence>
<feature type="transmembrane region" description="Helical" evidence="9">
    <location>
        <begin position="255"/>
        <end position="274"/>
    </location>
</feature>